<accession>W2LCE8</accession>
<dbReference type="AlphaFoldDB" id="W2LCE8"/>
<sequence>MSISRYALVETAKLWDQADKIVRKNSTIESCTAIFRRTNGRPSLLDLIELVKSELQQKLKVQDFHSHWWTRRGLTEDCSVIILEPTPIRQSKGSKRHKSSKQKKNHSISRTARDATFAERADMSHPASQPTR</sequence>
<feature type="compositionally biased region" description="Basic residues" evidence="1">
    <location>
        <begin position="92"/>
        <end position="107"/>
    </location>
</feature>
<dbReference type="EMBL" id="KI679192">
    <property type="protein sequence ID" value="ETL95118.1"/>
    <property type="molecule type" value="Genomic_DNA"/>
</dbReference>
<feature type="compositionally biased region" description="Basic and acidic residues" evidence="1">
    <location>
        <begin position="111"/>
        <end position="123"/>
    </location>
</feature>
<reference evidence="2" key="1">
    <citation type="submission" date="2013-11" db="EMBL/GenBank/DDBJ databases">
        <title>The Genome Sequence of Phytophthora parasitica CHvinca01.</title>
        <authorList>
            <consortium name="The Broad Institute Genomics Platform"/>
            <person name="Russ C."/>
            <person name="Tyler B."/>
            <person name="Panabieres F."/>
            <person name="Shan W."/>
            <person name="Tripathy S."/>
            <person name="Grunwald N."/>
            <person name="Machado M."/>
            <person name="Johnson C.S."/>
            <person name="Arredondo F."/>
            <person name="Hong C."/>
            <person name="Coffey M."/>
            <person name="Young S.K."/>
            <person name="Zeng Q."/>
            <person name="Gargeya S."/>
            <person name="Fitzgerald M."/>
            <person name="Abouelleil A."/>
            <person name="Alvarado L."/>
            <person name="Chapman S.B."/>
            <person name="Gainer-Dewar J."/>
            <person name="Goldberg J."/>
            <person name="Griggs A."/>
            <person name="Gujja S."/>
            <person name="Hansen M."/>
            <person name="Howarth C."/>
            <person name="Imamovic A."/>
            <person name="Ireland A."/>
            <person name="Larimer J."/>
            <person name="McCowan C."/>
            <person name="Murphy C."/>
            <person name="Pearson M."/>
            <person name="Poon T.W."/>
            <person name="Priest M."/>
            <person name="Roberts A."/>
            <person name="Saif S."/>
            <person name="Shea T."/>
            <person name="Sykes S."/>
            <person name="Wortman J."/>
            <person name="Nusbaum C."/>
            <person name="Birren B."/>
        </authorList>
    </citation>
    <scope>NUCLEOTIDE SEQUENCE [LARGE SCALE GENOMIC DNA]</scope>
    <source>
        <strain evidence="2">CHvinca01</strain>
    </source>
</reference>
<organism evidence="2">
    <name type="scientific">Phytophthora nicotianae</name>
    <name type="common">Potato buckeye rot agent</name>
    <name type="synonym">Phytophthora parasitica</name>
    <dbReference type="NCBI Taxonomy" id="4792"/>
    <lineage>
        <taxon>Eukaryota</taxon>
        <taxon>Sar</taxon>
        <taxon>Stramenopiles</taxon>
        <taxon>Oomycota</taxon>
        <taxon>Peronosporomycetes</taxon>
        <taxon>Peronosporales</taxon>
        <taxon>Peronosporaceae</taxon>
        <taxon>Phytophthora</taxon>
    </lineage>
</organism>
<dbReference type="Proteomes" id="UP000054423">
    <property type="component" value="Unassembled WGS sequence"/>
</dbReference>
<gene>
    <name evidence="2" type="ORF">L917_07034</name>
</gene>
<feature type="region of interest" description="Disordered" evidence="1">
    <location>
        <begin position="88"/>
        <end position="132"/>
    </location>
</feature>
<protein>
    <submittedName>
        <fullName evidence="2">Uncharacterized protein</fullName>
    </submittedName>
</protein>
<evidence type="ECO:0000313" key="2">
    <source>
        <dbReference type="EMBL" id="ETL95118.1"/>
    </source>
</evidence>
<name>W2LCE8_PHYNI</name>
<evidence type="ECO:0000256" key="1">
    <source>
        <dbReference type="SAM" id="MobiDB-lite"/>
    </source>
</evidence>
<proteinExistence type="predicted"/>